<dbReference type="EMBL" id="VMFD01000002">
    <property type="protein sequence ID" value="TSC66571.1"/>
    <property type="molecule type" value="Genomic_DNA"/>
</dbReference>
<protein>
    <submittedName>
        <fullName evidence="1">Uncharacterized protein</fullName>
    </submittedName>
</protein>
<sequence>MISCFDSWASPYAPELHIIGDNNLLDLLEMSEVEKIAGVSIVAAKSGNKSYWRVGFGGEWVLVKVPGYLRMDNYATGRQPVDGMKYLPILAGESFTGHMSLGKRRTFSRYAVTMTSEGVTLTPVDFEKWGDRAKDITVNSVNPTLEPAPTATPKAAATSVVEQGESMMAIAMRKAGLI</sequence>
<proteinExistence type="predicted"/>
<evidence type="ECO:0000313" key="1">
    <source>
        <dbReference type="EMBL" id="TSC66571.1"/>
    </source>
</evidence>
<comment type="caution">
    <text evidence="1">The sequence shown here is derived from an EMBL/GenBank/DDBJ whole genome shotgun (WGS) entry which is preliminary data.</text>
</comment>
<dbReference type="AlphaFoldDB" id="A0A554JE31"/>
<accession>A0A554JE31</accession>
<reference evidence="1" key="1">
    <citation type="submission" date="2017-08" db="EMBL/GenBank/DDBJ databases">
        <title>Mechanisms for carbon and nitrogen cycling indicate functional differentiation within the Candidate Phyla Radiation.</title>
        <authorList>
            <person name="Danczak R.E."/>
            <person name="Johnston M.D."/>
            <person name="Kenah C."/>
            <person name="Slattery M."/>
            <person name="Wrighton K.C."/>
            <person name="Wilkins M.J."/>
        </authorList>
    </citation>
    <scope>NUCLEOTIDE SEQUENCE [LARGE SCALE GENOMIC DNA]</scope>
    <source>
        <strain evidence="1">Gr01-1014_85</strain>
    </source>
</reference>
<dbReference type="Proteomes" id="UP000316253">
    <property type="component" value="Unassembled WGS sequence"/>
</dbReference>
<name>A0A554JE31_9BACT</name>
<organism evidence="1">
    <name type="scientific">Candidatus Berkelbacteria bacterium Gr01-1014_85</name>
    <dbReference type="NCBI Taxonomy" id="2017150"/>
    <lineage>
        <taxon>Bacteria</taxon>
        <taxon>Candidatus Berkelbacteria</taxon>
    </lineage>
</organism>
<gene>
    <name evidence="1" type="ORF">CEO22_49</name>
</gene>